<keyword evidence="2" id="KW-0964">Secreted</keyword>
<name>A0A240EGM2_9VIBR</name>
<comment type="subcellular location">
    <subcellularLocation>
        <location evidence="1">Secreted</location>
    </subcellularLocation>
</comment>
<dbReference type="Proteomes" id="UP000219336">
    <property type="component" value="Unassembled WGS sequence"/>
</dbReference>
<dbReference type="Gene3D" id="2.150.10.10">
    <property type="entry name" value="Serralysin-like metalloprotease, C-terminal"/>
    <property type="match status" value="3"/>
</dbReference>
<feature type="region of interest" description="Disordered" evidence="4">
    <location>
        <begin position="263"/>
        <end position="304"/>
    </location>
</feature>
<dbReference type="GO" id="GO:0005576">
    <property type="term" value="C:extracellular region"/>
    <property type="evidence" value="ECO:0007669"/>
    <property type="project" value="UniProtKB-SubCell"/>
</dbReference>
<feature type="region of interest" description="Disordered" evidence="4">
    <location>
        <begin position="319"/>
        <end position="341"/>
    </location>
</feature>
<evidence type="ECO:0000256" key="3">
    <source>
        <dbReference type="ARBA" id="ARBA00022837"/>
    </source>
</evidence>
<evidence type="ECO:0000256" key="1">
    <source>
        <dbReference type="ARBA" id="ARBA00004613"/>
    </source>
</evidence>
<protein>
    <submittedName>
        <fullName evidence="5">RTX-I toxin determinant A from serotypes 1/9</fullName>
    </submittedName>
</protein>
<keyword evidence="3" id="KW-0106">Calcium</keyword>
<dbReference type="OrthoDB" id="5916614at2"/>
<proteinExistence type="predicted"/>
<reference evidence="6" key="1">
    <citation type="submission" date="2016-06" db="EMBL/GenBank/DDBJ databases">
        <authorList>
            <person name="Rodrigo-Torres L."/>
            <person name="Arahal R.D."/>
            <person name="Lucena T."/>
        </authorList>
    </citation>
    <scope>NUCLEOTIDE SEQUENCE [LARGE SCALE GENOMIC DNA]</scope>
    <source>
        <strain evidence="6">CECT8203</strain>
    </source>
</reference>
<dbReference type="InterPro" id="IPR011049">
    <property type="entry name" value="Serralysin-like_metalloprot_C"/>
</dbReference>
<evidence type="ECO:0000256" key="4">
    <source>
        <dbReference type="SAM" id="MobiDB-lite"/>
    </source>
</evidence>
<dbReference type="SUPFAM" id="SSF51120">
    <property type="entry name" value="beta-Roll"/>
    <property type="match status" value="3"/>
</dbReference>
<keyword evidence="6" id="KW-1185">Reference proteome</keyword>
<dbReference type="EMBL" id="OANU01000008">
    <property type="protein sequence ID" value="SNX47339.1"/>
    <property type="molecule type" value="Genomic_DNA"/>
</dbReference>
<evidence type="ECO:0000313" key="6">
    <source>
        <dbReference type="Proteomes" id="UP000219336"/>
    </source>
</evidence>
<dbReference type="GO" id="GO:0005509">
    <property type="term" value="F:calcium ion binding"/>
    <property type="evidence" value="ECO:0007669"/>
    <property type="project" value="InterPro"/>
</dbReference>
<dbReference type="Pfam" id="PF00353">
    <property type="entry name" value="HemolysinCabind"/>
    <property type="match status" value="4"/>
</dbReference>
<dbReference type="InterPro" id="IPR018511">
    <property type="entry name" value="Hemolysin-typ_Ca-bd_CS"/>
</dbReference>
<evidence type="ECO:0000313" key="5">
    <source>
        <dbReference type="EMBL" id="SNX47339.1"/>
    </source>
</evidence>
<dbReference type="PROSITE" id="PS00330">
    <property type="entry name" value="HEMOLYSIN_CALCIUM"/>
    <property type="match status" value="2"/>
</dbReference>
<dbReference type="InterPro" id="IPR001343">
    <property type="entry name" value="Hemolysn_Ca-bd"/>
</dbReference>
<evidence type="ECO:0000256" key="2">
    <source>
        <dbReference type="ARBA" id="ARBA00022525"/>
    </source>
</evidence>
<dbReference type="RefSeq" id="WP_096992617.1">
    <property type="nucleotide sequence ID" value="NZ_JBHSII010000001.1"/>
</dbReference>
<feature type="compositionally biased region" description="Acidic residues" evidence="4">
    <location>
        <begin position="324"/>
        <end position="333"/>
    </location>
</feature>
<dbReference type="PANTHER" id="PTHR38340">
    <property type="entry name" value="S-LAYER PROTEIN"/>
    <property type="match status" value="1"/>
</dbReference>
<sequence length="407" mass="44045">MSNYNIQIGTENSDAMKGKSGSDFIRGKQGDDFIQGTKGDDIVEGNRGDDTLHGGKGSDLLFGGVGNDTLIDLQDGDPDTFSMRVFKGGDNTISGFNLGQDSLQLVFNRKDYVLENEIYAKRSNDSDKDFSARVEKLEGKLDAQVESAVKKLGLGDEGIESADDFLEHAMNEAVISISDDGKDLIIDMELLHAKNDKDLGTSITFDDFFVNNAQQGDYIARLIQEGKTELILDMLTNPQDFTTDGTASDETLRGDSGFDVINGDAEDDNLYGGKGPDELFGNDGDDTLYGNEGNDTLYGGDGNDTLHGGKHSDVLFGGKGDDTLNGDDGDDTVYGDAGNNVADGGAGEDDYVIEGHTGFKITALTGEQEGWYQVERWDEDNLISTDLITNFENVVSNGNHYEMDFFN</sequence>
<dbReference type="PRINTS" id="PR00313">
    <property type="entry name" value="CABNDNGRPT"/>
</dbReference>
<organism evidence="5 6">
    <name type="scientific">Vibrio thalassae</name>
    <dbReference type="NCBI Taxonomy" id="1243014"/>
    <lineage>
        <taxon>Bacteria</taxon>
        <taxon>Pseudomonadati</taxon>
        <taxon>Pseudomonadota</taxon>
        <taxon>Gammaproteobacteria</taxon>
        <taxon>Vibrionales</taxon>
        <taxon>Vibrionaceae</taxon>
        <taxon>Vibrio</taxon>
    </lineage>
</organism>
<accession>A0A240EGM2</accession>
<dbReference type="AlphaFoldDB" id="A0A240EGM2"/>
<dbReference type="PANTHER" id="PTHR38340:SF1">
    <property type="entry name" value="S-LAYER PROTEIN"/>
    <property type="match status" value="1"/>
</dbReference>
<dbReference type="InterPro" id="IPR050557">
    <property type="entry name" value="RTX_toxin/Mannuronan_C5-epim"/>
</dbReference>
<gene>
    <name evidence="5" type="primary">apxIA</name>
    <name evidence="5" type="ORF">VTH8203_00940</name>
</gene>